<comment type="similarity">
    <text evidence="1">Belongs to the peptidase C48 family.</text>
</comment>
<evidence type="ECO:0000256" key="1">
    <source>
        <dbReference type="ARBA" id="ARBA00005234"/>
    </source>
</evidence>
<evidence type="ECO:0000259" key="5">
    <source>
        <dbReference type="PROSITE" id="PS50600"/>
    </source>
</evidence>
<keyword evidence="7" id="KW-1185">Reference proteome</keyword>
<evidence type="ECO:0000256" key="3">
    <source>
        <dbReference type="ARBA" id="ARBA00022801"/>
    </source>
</evidence>
<feature type="domain" description="Ubiquitin-like protease family profile" evidence="5">
    <location>
        <begin position="110"/>
        <end position="276"/>
    </location>
</feature>
<dbReference type="PANTHER" id="PTHR33018">
    <property type="entry name" value="OS10G0338966 PROTEIN-RELATED"/>
    <property type="match status" value="1"/>
</dbReference>
<name>A0AAV0F9W8_9ASTE</name>
<proteinExistence type="inferred from homology"/>
<accession>A0AAV0F9W8</accession>
<protein>
    <recommendedName>
        <fullName evidence="5">Ubiquitin-like protease family profile domain-containing protein</fullName>
    </recommendedName>
</protein>
<dbReference type="Gene3D" id="3.40.395.10">
    <property type="entry name" value="Adenoviral Proteinase, Chain A"/>
    <property type="match status" value="1"/>
</dbReference>
<evidence type="ECO:0000313" key="6">
    <source>
        <dbReference type="EMBL" id="CAH9132286.1"/>
    </source>
</evidence>
<sequence>MDEDEEQPLLRAQSFERQNVKNDRKPLSKFESSKEDVNEELERCGLVVVKEKRVKMKAKAPVKMQRTRSVAKKRRGQSANLQMFSILVENCLGDEGTISQDAEIFGFKTKSVFNKDVCQLVINFEEVTNSIVEIWARYLHEEMVNESGEILVQFGTSVAVCIPKKPSLQSVTRRSQYIADLLGNALLGQITLIPYNTGNHWVLVAIDLAMQTVYYLDSIGGSPPEDLEIIVNQGVRIHHASTSKNRMNLKWVRVMCPKQAGAMECGYFVMMYMKDIVSDVKVLKQNFSKIKEYTEGDILGIREEWASYAATLIRMLMDATAMKT</sequence>
<feature type="compositionally biased region" description="Basic and acidic residues" evidence="4">
    <location>
        <begin position="18"/>
        <end position="35"/>
    </location>
</feature>
<evidence type="ECO:0000256" key="4">
    <source>
        <dbReference type="SAM" id="MobiDB-lite"/>
    </source>
</evidence>
<dbReference type="SUPFAM" id="SSF54001">
    <property type="entry name" value="Cysteine proteinases"/>
    <property type="match status" value="1"/>
</dbReference>
<dbReference type="AlphaFoldDB" id="A0AAV0F9W8"/>
<feature type="region of interest" description="Disordered" evidence="4">
    <location>
        <begin position="1"/>
        <end position="35"/>
    </location>
</feature>
<dbReference type="Proteomes" id="UP001152523">
    <property type="component" value="Unassembled WGS sequence"/>
</dbReference>
<dbReference type="InterPro" id="IPR038765">
    <property type="entry name" value="Papain-like_cys_pep_sf"/>
</dbReference>
<dbReference type="InterPro" id="IPR003653">
    <property type="entry name" value="Peptidase_C48_C"/>
</dbReference>
<evidence type="ECO:0000256" key="2">
    <source>
        <dbReference type="ARBA" id="ARBA00022670"/>
    </source>
</evidence>
<reference evidence="6" key="1">
    <citation type="submission" date="2022-07" db="EMBL/GenBank/DDBJ databases">
        <authorList>
            <person name="Macas J."/>
            <person name="Novak P."/>
            <person name="Neumann P."/>
        </authorList>
    </citation>
    <scope>NUCLEOTIDE SEQUENCE</scope>
</reference>
<keyword evidence="3" id="KW-0378">Hydrolase</keyword>
<comment type="caution">
    <text evidence="6">The sequence shown here is derived from an EMBL/GenBank/DDBJ whole genome shotgun (WGS) entry which is preliminary data.</text>
</comment>
<dbReference type="PANTHER" id="PTHR33018:SF31">
    <property type="entry name" value="TRANSPOSASE, PTTA_EN_SPM, PLANT"/>
    <property type="match status" value="1"/>
</dbReference>
<dbReference type="Pfam" id="PF02902">
    <property type="entry name" value="Peptidase_C48"/>
    <property type="match status" value="1"/>
</dbReference>
<organism evidence="6 7">
    <name type="scientific">Cuscuta epithymum</name>
    <dbReference type="NCBI Taxonomy" id="186058"/>
    <lineage>
        <taxon>Eukaryota</taxon>
        <taxon>Viridiplantae</taxon>
        <taxon>Streptophyta</taxon>
        <taxon>Embryophyta</taxon>
        <taxon>Tracheophyta</taxon>
        <taxon>Spermatophyta</taxon>
        <taxon>Magnoliopsida</taxon>
        <taxon>eudicotyledons</taxon>
        <taxon>Gunneridae</taxon>
        <taxon>Pentapetalae</taxon>
        <taxon>asterids</taxon>
        <taxon>lamiids</taxon>
        <taxon>Solanales</taxon>
        <taxon>Convolvulaceae</taxon>
        <taxon>Cuscuteae</taxon>
        <taxon>Cuscuta</taxon>
        <taxon>Cuscuta subgen. Cuscuta</taxon>
    </lineage>
</organism>
<dbReference type="GO" id="GO:0006508">
    <property type="term" value="P:proteolysis"/>
    <property type="evidence" value="ECO:0007669"/>
    <property type="project" value="UniProtKB-KW"/>
</dbReference>
<dbReference type="GO" id="GO:0008234">
    <property type="term" value="F:cysteine-type peptidase activity"/>
    <property type="evidence" value="ECO:0007669"/>
    <property type="project" value="InterPro"/>
</dbReference>
<keyword evidence="2" id="KW-0645">Protease</keyword>
<dbReference type="PROSITE" id="PS50600">
    <property type="entry name" value="ULP_PROTEASE"/>
    <property type="match status" value="1"/>
</dbReference>
<dbReference type="EMBL" id="CAMAPF010000968">
    <property type="protein sequence ID" value="CAH9132286.1"/>
    <property type="molecule type" value="Genomic_DNA"/>
</dbReference>
<evidence type="ECO:0000313" key="7">
    <source>
        <dbReference type="Proteomes" id="UP001152523"/>
    </source>
</evidence>
<gene>
    <name evidence="6" type="ORF">CEPIT_LOCUS32056</name>
</gene>